<feature type="transmembrane region" description="Helical" evidence="8">
    <location>
        <begin position="20"/>
        <end position="50"/>
    </location>
</feature>
<dbReference type="RefSeq" id="WP_012608759.1">
    <property type="nucleotide sequence ID" value="NC_011766.1"/>
</dbReference>
<feature type="transmembrane region" description="Helical" evidence="8">
    <location>
        <begin position="62"/>
        <end position="78"/>
    </location>
</feature>
<dbReference type="GO" id="GO:0022857">
    <property type="term" value="F:transmembrane transporter activity"/>
    <property type="evidence" value="ECO:0007669"/>
    <property type="project" value="TreeGrafter"/>
</dbReference>
<dbReference type="GO" id="GO:0005886">
    <property type="term" value="C:plasma membrane"/>
    <property type="evidence" value="ECO:0007669"/>
    <property type="project" value="UniProtKB-SubCell"/>
</dbReference>
<evidence type="ECO:0000256" key="3">
    <source>
        <dbReference type="ARBA" id="ARBA00022475"/>
    </source>
</evidence>
<dbReference type="InterPro" id="IPR055348">
    <property type="entry name" value="DctQ"/>
</dbReference>
<feature type="transmembrane region" description="Helical" evidence="8">
    <location>
        <begin position="136"/>
        <end position="154"/>
    </location>
</feature>
<dbReference type="PANTHER" id="PTHR35011:SF2">
    <property type="entry name" value="2,3-DIKETO-L-GULONATE TRAP TRANSPORTER SMALL PERMEASE PROTEIN YIAM"/>
    <property type="match status" value="1"/>
</dbReference>
<keyword evidence="6 8" id="KW-1133">Transmembrane helix</keyword>
<dbReference type="EMBL" id="CP001140">
    <property type="protein sequence ID" value="ACL11418.1"/>
    <property type="molecule type" value="Genomic_DNA"/>
</dbReference>
<keyword evidence="5 8" id="KW-0812">Transmembrane</keyword>
<evidence type="ECO:0000256" key="5">
    <source>
        <dbReference type="ARBA" id="ARBA00022692"/>
    </source>
</evidence>
<reference evidence="10 11" key="1">
    <citation type="journal article" date="2009" name="J. Bacteriol.">
        <title>Complete genome sequence of the anaerobic, protein-degrading hyperthermophilic crenarchaeon Desulfurococcus kamchatkensis.</title>
        <authorList>
            <person name="Ravin N.V."/>
            <person name="Mardanov A.V."/>
            <person name="Beletsky A.V."/>
            <person name="Kublanov I.V."/>
            <person name="Kolganova T.V."/>
            <person name="Lebedinsky A.V."/>
            <person name="Chernyh N.A."/>
            <person name="Bonch-Osmolovskaya E.A."/>
            <person name="Skryabin K.G."/>
        </authorList>
    </citation>
    <scope>NUCLEOTIDE SEQUENCE [LARGE SCALE GENOMIC DNA]</scope>
    <source>
        <strain evidence="11">DSM 18924 / JCM 16383 / VKM B-2413 / 1221n</strain>
    </source>
</reference>
<dbReference type="AlphaFoldDB" id="B8D5N7"/>
<keyword evidence="7 8" id="KW-0472">Membrane</keyword>
<accession>B8D5N7</accession>
<dbReference type="GeneID" id="7171817"/>
<protein>
    <submittedName>
        <fullName evidence="10">TRAP dicarboxylate transporter, DctQ subunit</fullName>
    </submittedName>
</protein>
<feature type="transmembrane region" description="Helical" evidence="8">
    <location>
        <begin position="98"/>
        <end position="116"/>
    </location>
</feature>
<keyword evidence="4" id="KW-0997">Cell inner membrane</keyword>
<dbReference type="Proteomes" id="UP000006903">
    <property type="component" value="Chromosome"/>
</dbReference>
<keyword evidence="2" id="KW-0813">Transport</keyword>
<evidence type="ECO:0000313" key="11">
    <source>
        <dbReference type="Proteomes" id="UP000006903"/>
    </source>
</evidence>
<evidence type="ECO:0000256" key="8">
    <source>
        <dbReference type="SAM" id="Phobius"/>
    </source>
</evidence>
<comment type="subcellular location">
    <subcellularLocation>
        <location evidence="1">Cell inner membrane</location>
        <topology evidence="1">Multi-pass membrane protein</topology>
    </subcellularLocation>
</comment>
<evidence type="ECO:0000256" key="6">
    <source>
        <dbReference type="ARBA" id="ARBA00022989"/>
    </source>
</evidence>
<dbReference type="HOGENOM" id="CLU_086356_9_2_2"/>
<dbReference type="InterPro" id="IPR007387">
    <property type="entry name" value="TRAP_DctQ"/>
</dbReference>
<gene>
    <name evidence="10" type="ordered locus">DKAM_1092</name>
</gene>
<evidence type="ECO:0000256" key="4">
    <source>
        <dbReference type="ARBA" id="ARBA00022519"/>
    </source>
</evidence>
<evidence type="ECO:0000256" key="2">
    <source>
        <dbReference type="ARBA" id="ARBA00022448"/>
    </source>
</evidence>
<evidence type="ECO:0000256" key="1">
    <source>
        <dbReference type="ARBA" id="ARBA00004429"/>
    </source>
</evidence>
<dbReference type="Pfam" id="PF04290">
    <property type="entry name" value="DctQ"/>
    <property type="match status" value="1"/>
</dbReference>
<keyword evidence="3" id="KW-1003">Cell membrane</keyword>
<dbReference type="STRING" id="490899.DKAM_1092"/>
<name>B8D5N7_DESA1</name>
<feature type="domain" description="Tripartite ATP-independent periplasmic transporters DctQ component" evidence="9">
    <location>
        <begin position="36"/>
        <end position="160"/>
    </location>
</feature>
<dbReference type="eggNOG" id="arCOG12983">
    <property type="taxonomic scope" value="Archaea"/>
</dbReference>
<sequence length="163" mass="18583">MNYSGMNTFIAKLLRAINRILLGIEATVIIVAGVLITAALFYGAIVRYVIHGSFPQEAELSWLLYTWLVFIGSSYVLSKGDHPTVTFIRGRLGKIYDLFIYLVCIVYVSIILRQAILYSDIFVLQKTATMGLPLYYFYAALILGFIFIDIRYIMKVIDLFVKQ</sequence>
<dbReference type="PANTHER" id="PTHR35011">
    <property type="entry name" value="2,3-DIKETO-L-GULONATE TRAP TRANSPORTER SMALL PERMEASE PROTEIN YIAM"/>
    <property type="match status" value="1"/>
</dbReference>
<dbReference type="GO" id="GO:0015740">
    <property type="term" value="P:C4-dicarboxylate transport"/>
    <property type="evidence" value="ECO:0007669"/>
    <property type="project" value="TreeGrafter"/>
</dbReference>
<evidence type="ECO:0000256" key="7">
    <source>
        <dbReference type="ARBA" id="ARBA00023136"/>
    </source>
</evidence>
<proteinExistence type="predicted"/>
<evidence type="ECO:0000259" key="9">
    <source>
        <dbReference type="Pfam" id="PF04290"/>
    </source>
</evidence>
<dbReference type="KEGG" id="dka:DKAM_1092"/>
<evidence type="ECO:0000313" key="10">
    <source>
        <dbReference type="EMBL" id="ACL11418.1"/>
    </source>
</evidence>
<organism evidence="10 11">
    <name type="scientific">Desulfurococcus amylolyticus (strain DSM 18924 / JCM 16383 / VKM B-2413 / 1221n)</name>
    <name type="common">Desulfurococcus kamchatkensis</name>
    <dbReference type="NCBI Taxonomy" id="490899"/>
    <lineage>
        <taxon>Archaea</taxon>
        <taxon>Thermoproteota</taxon>
        <taxon>Thermoprotei</taxon>
        <taxon>Desulfurococcales</taxon>
        <taxon>Desulfurococcaceae</taxon>
        <taxon>Desulfurococcus</taxon>
    </lineage>
</organism>